<keyword evidence="2" id="KW-1185">Reference proteome</keyword>
<proteinExistence type="predicted"/>
<dbReference type="InterPro" id="IPR036388">
    <property type="entry name" value="WH-like_DNA-bd_sf"/>
</dbReference>
<dbReference type="PROSITE" id="PS51197">
    <property type="entry name" value="HTH_RRF2_2"/>
    <property type="match status" value="1"/>
</dbReference>
<dbReference type="Gene3D" id="1.10.10.10">
    <property type="entry name" value="Winged helix-like DNA-binding domain superfamily/Winged helix DNA-binding domain"/>
    <property type="match status" value="1"/>
</dbReference>
<gene>
    <name evidence="1" type="ORF">B5V00_10255</name>
</gene>
<dbReference type="PANTHER" id="PTHR33221">
    <property type="entry name" value="WINGED HELIX-TURN-HELIX TRANSCRIPTIONAL REGULATOR, RRF2 FAMILY"/>
    <property type="match status" value="1"/>
</dbReference>
<evidence type="ECO:0000313" key="2">
    <source>
        <dbReference type="Proteomes" id="UP000193136"/>
    </source>
</evidence>
<reference evidence="1 2" key="1">
    <citation type="submission" date="2017-03" db="EMBL/GenBank/DDBJ databases">
        <title>Genome sequence of Geothermobacter sp. EPR-M, Deep-Sea Iron Reducer.</title>
        <authorList>
            <person name="Tully B."/>
            <person name="Savalia P."/>
            <person name="Abuyen K."/>
            <person name="Baughan C."/>
            <person name="Romero E."/>
            <person name="Ronkowski C."/>
            <person name="Torres B."/>
            <person name="Tremblay J."/>
            <person name="Trujillo A."/>
            <person name="Tyler M."/>
            <person name="Perez-Rodriguez I."/>
            <person name="Amend J."/>
        </authorList>
    </citation>
    <scope>NUCLEOTIDE SEQUENCE [LARGE SCALE GENOMIC DNA]</scope>
    <source>
        <strain evidence="1 2">EPR-M</strain>
    </source>
</reference>
<sequence>MKLHKASLFALYAVLELAGDPERQLSATDIADKYAISTHHLAKVLRTLVRSGLVQAVRGAGGGYRFTGVPNRTTLLDVIELFESLESELDIPSPRGRAGEAVVEELQSITREIDDLTKAVLDTITLETALNSARMRVEREESGSISPAEPGGS</sequence>
<dbReference type="GO" id="GO:0003700">
    <property type="term" value="F:DNA-binding transcription factor activity"/>
    <property type="evidence" value="ECO:0007669"/>
    <property type="project" value="TreeGrafter"/>
</dbReference>
<name>A0A1X0Y280_9BACT</name>
<comment type="caution">
    <text evidence="1">The sequence shown here is derived from an EMBL/GenBank/DDBJ whole genome shotgun (WGS) entry which is preliminary data.</text>
</comment>
<protein>
    <submittedName>
        <fullName evidence="1">Transcriptional regulator</fullName>
    </submittedName>
</protein>
<evidence type="ECO:0000313" key="1">
    <source>
        <dbReference type="EMBL" id="ORJ59270.1"/>
    </source>
</evidence>
<dbReference type="NCBIfam" id="TIGR00738">
    <property type="entry name" value="rrf2_super"/>
    <property type="match status" value="1"/>
</dbReference>
<organism evidence="1 2">
    <name type="scientific">Geothermobacter hydrogeniphilus</name>
    <dbReference type="NCBI Taxonomy" id="1969733"/>
    <lineage>
        <taxon>Bacteria</taxon>
        <taxon>Pseudomonadati</taxon>
        <taxon>Thermodesulfobacteriota</taxon>
        <taxon>Desulfuromonadia</taxon>
        <taxon>Desulfuromonadales</taxon>
        <taxon>Geothermobacteraceae</taxon>
        <taxon>Geothermobacter</taxon>
    </lineage>
</organism>
<dbReference type="PROSITE" id="PS01332">
    <property type="entry name" value="HTH_RRF2_1"/>
    <property type="match status" value="1"/>
</dbReference>
<dbReference type="Proteomes" id="UP000193136">
    <property type="component" value="Unassembled WGS sequence"/>
</dbReference>
<accession>A0A1X0Y280</accession>
<dbReference type="InterPro" id="IPR000944">
    <property type="entry name" value="Tscrpt_reg_Rrf2"/>
</dbReference>
<dbReference type="PANTHER" id="PTHR33221:SF15">
    <property type="entry name" value="HTH-TYPE TRANSCRIPTIONAL REGULATOR YWGB-RELATED"/>
    <property type="match status" value="1"/>
</dbReference>
<dbReference type="InterPro" id="IPR030489">
    <property type="entry name" value="TR_Rrf2-type_CS"/>
</dbReference>
<dbReference type="STRING" id="1969733.B5V00_10255"/>
<dbReference type="Pfam" id="PF02082">
    <property type="entry name" value="Rrf2"/>
    <property type="match status" value="1"/>
</dbReference>
<dbReference type="EMBL" id="NAAD01000012">
    <property type="protein sequence ID" value="ORJ59270.1"/>
    <property type="molecule type" value="Genomic_DNA"/>
</dbReference>
<dbReference type="AlphaFoldDB" id="A0A1X0Y280"/>
<dbReference type="OrthoDB" id="9800519at2"/>
<dbReference type="InterPro" id="IPR036390">
    <property type="entry name" value="WH_DNA-bd_sf"/>
</dbReference>
<dbReference type="RefSeq" id="WP_085010700.1">
    <property type="nucleotide sequence ID" value="NZ_NAAD01000012.1"/>
</dbReference>
<dbReference type="GO" id="GO:0005829">
    <property type="term" value="C:cytosol"/>
    <property type="evidence" value="ECO:0007669"/>
    <property type="project" value="TreeGrafter"/>
</dbReference>
<dbReference type="SUPFAM" id="SSF46785">
    <property type="entry name" value="Winged helix' DNA-binding domain"/>
    <property type="match status" value="1"/>
</dbReference>